<feature type="domain" description="DUF6242" evidence="1">
    <location>
        <begin position="254"/>
        <end position="385"/>
    </location>
</feature>
<evidence type="ECO:0000259" key="1">
    <source>
        <dbReference type="Pfam" id="PF25852"/>
    </source>
</evidence>
<dbReference type="InterPro" id="IPR036278">
    <property type="entry name" value="Sialidase_sf"/>
</dbReference>
<dbReference type="RefSeq" id="WP_377774227.1">
    <property type="nucleotide sequence ID" value="NZ_JBHUHO010000038.1"/>
</dbReference>
<protein>
    <recommendedName>
        <fullName evidence="1">DUF6242 domain-containing protein</fullName>
    </recommendedName>
</protein>
<name>A0ABW4YP30_9BACL</name>
<dbReference type="SUPFAM" id="SSF110296">
    <property type="entry name" value="Oligoxyloglucan reducing end-specific cellobiohydrolase"/>
    <property type="match status" value="1"/>
</dbReference>
<organism evidence="2 3">
    <name type="scientific">Paenibacillus yanchengensis</name>
    <dbReference type="NCBI Taxonomy" id="2035833"/>
    <lineage>
        <taxon>Bacteria</taxon>
        <taxon>Bacillati</taxon>
        <taxon>Bacillota</taxon>
        <taxon>Bacilli</taxon>
        <taxon>Bacillales</taxon>
        <taxon>Paenibacillaceae</taxon>
        <taxon>Paenibacillus</taxon>
    </lineage>
</organism>
<dbReference type="InterPro" id="IPR058667">
    <property type="entry name" value="DUF6242_C"/>
</dbReference>
<gene>
    <name evidence="2" type="ORF">ACFSJH_16060</name>
</gene>
<evidence type="ECO:0000313" key="3">
    <source>
        <dbReference type="Proteomes" id="UP001597362"/>
    </source>
</evidence>
<evidence type="ECO:0000313" key="2">
    <source>
        <dbReference type="EMBL" id="MFD2117244.1"/>
    </source>
</evidence>
<reference evidence="3" key="1">
    <citation type="journal article" date="2019" name="Int. J. Syst. Evol. Microbiol.">
        <title>The Global Catalogue of Microorganisms (GCM) 10K type strain sequencing project: providing services to taxonomists for standard genome sequencing and annotation.</title>
        <authorList>
            <consortium name="The Broad Institute Genomics Platform"/>
            <consortium name="The Broad Institute Genome Sequencing Center for Infectious Disease"/>
            <person name="Wu L."/>
            <person name="Ma J."/>
        </authorList>
    </citation>
    <scope>NUCLEOTIDE SEQUENCE [LARGE SCALE GENOMIC DNA]</scope>
    <source>
        <strain evidence="3">GH52</strain>
    </source>
</reference>
<accession>A0ABW4YP30</accession>
<dbReference type="SUPFAM" id="SSF50939">
    <property type="entry name" value="Sialidases"/>
    <property type="match status" value="1"/>
</dbReference>
<dbReference type="Proteomes" id="UP001597362">
    <property type="component" value="Unassembled WGS sequence"/>
</dbReference>
<dbReference type="Pfam" id="PF25852">
    <property type="entry name" value="DUF6242_C"/>
    <property type="match status" value="1"/>
</dbReference>
<sequence length="764" mass="81416">MAKTNWTMYDTVKPEDLNQIGEDVNEAVTVAGQAEQNANDYTDTAIEGIVIPTPDYPVTSVNAKTGAVTLDATDISATGGTNVQAEINSLKSSVSDGKSKVAGAITDKGVPTPADATFQTMADNIIDIETAKPFPVPKLGEWISRQAIGNFKSVAYGNGLFVAITRFGGDFSVSSDGISWSKVIVPNKAWLSVSYGNGIFVVVSGTELAYSPDGLNWTLASVSSPGISISYGNGLFVLVGGHGLGYQSRIMTSPDGITWTLRQVPSEAADNHWYSVTYGNGLFVVTASLGDSNKVLTSPNGITWTTRQAASDSIQWLSIVYGNNLFVSSSSNSNIMTSPDGITWTLRRVPSGFSTSAIRLSYGKGMYIGISGHSLNKFTYSYDGIVWFIGQVVEADGWQSVTYANGLFVAVADSGTGNRVMTATIQGSAFGNATPNDVLLDSTFSNGEELGLVGRRKFEVFDVRNIASRHSVADIYWRSVIYGNDRFVAVGVKKVMSSTDGVTWTEQQPAPSYYTNWYAITYGNGLFVAVGMSGTFDRERVMTSPDGVNWSIQLAPMGDTSWIDVTYGNGLFVAIASSYTDLQSVMTSSDGVNWYLRTGASEATWNSIVYGNGMFVAVSTLGISAGDNRVMTSPDGITWTAVHAPTDRFESVAYGNGMFVAVGSSSNKIMTSPDGSVWTLRTHPPNQSGWQSVTFGDGLFVAVANRSGDKLMMSENGIDWTTIVTPDNEWSSITYGKGLFVAVATSGTGNRAMSIEAVGTLLAV</sequence>
<comment type="caution">
    <text evidence="2">The sequence shown here is derived from an EMBL/GenBank/DDBJ whole genome shotgun (WGS) entry which is preliminary data.</text>
</comment>
<proteinExistence type="predicted"/>
<dbReference type="EMBL" id="JBHUHO010000038">
    <property type="protein sequence ID" value="MFD2117244.1"/>
    <property type="molecule type" value="Genomic_DNA"/>
</dbReference>
<keyword evidence="3" id="KW-1185">Reference proteome</keyword>